<dbReference type="EMBL" id="BAABME010017673">
    <property type="protein sequence ID" value="GAA0150935.1"/>
    <property type="molecule type" value="Genomic_DNA"/>
</dbReference>
<reference evidence="1 2" key="1">
    <citation type="submission" date="2024-01" db="EMBL/GenBank/DDBJ databases">
        <title>The complete chloroplast genome sequence of Lithospermum erythrorhizon: insights into the phylogenetic relationship among Boraginaceae species and the maternal lineages of purple gromwells.</title>
        <authorList>
            <person name="Okada T."/>
            <person name="Watanabe K."/>
        </authorList>
    </citation>
    <scope>NUCLEOTIDE SEQUENCE [LARGE SCALE GENOMIC DNA]</scope>
</reference>
<sequence length="98" mass="11519">MLNTIFHTIITRIEKEREKKVKWKGIVCPRVDETPRLREKKIYEYIIRAFGSGSPRYEVTFAKHSFVVDMEKKQCSCGLWQSRGTPLTRINTFEKAPA</sequence>
<keyword evidence="2" id="KW-1185">Reference proteome</keyword>
<evidence type="ECO:0000313" key="2">
    <source>
        <dbReference type="Proteomes" id="UP001454036"/>
    </source>
</evidence>
<name>A0AAV3PKV5_LITER</name>
<proteinExistence type="predicted"/>
<comment type="caution">
    <text evidence="1">The sequence shown here is derived from an EMBL/GenBank/DDBJ whole genome shotgun (WGS) entry which is preliminary data.</text>
</comment>
<accession>A0AAV3PKV5</accession>
<dbReference type="AlphaFoldDB" id="A0AAV3PKV5"/>
<organism evidence="1 2">
    <name type="scientific">Lithospermum erythrorhizon</name>
    <name type="common">Purple gromwell</name>
    <name type="synonym">Lithospermum officinale var. erythrorhizon</name>
    <dbReference type="NCBI Taxonomy" id="34254"/>
    <lineage>
        <taxon>Eukaryota</taxon>
        <taxon>Viridiplantae</taxon>
        <taxon>Streptophyta</taxon>
        <taxon>Embryophyta</taxon>
        <taxon>Tracheophyta</taxon>
        <taxon>Spermatophyta</taxon>
        <taxon>Magnoliopsida</taxon>
        <taxon>eudicotyledons</taxon>
        <taxon>Gunneridae</taxon>
        <taxon>Pentapetalae</taxon>
        <taxon>asterids</taxon>
        <taxon>lamiids</taxon>
        <taxon>Boraginales</taxon>
        <taxon>Boraginaceae</taxon>
        <taxon>Boraginoideae</taxon>
        <taxon>Lithospermeae</taxon>
        <taxon>Lithospermum</taxon>
    </lineage>
</organism>
<evidence type="ECO:0000313" key="1">
    <source>
        <dbReference type="EMBL" id="GAA0150935.1"/>
    </source>
</evidence>
<protein>
    <submittedName>
        <fullName evidence="1">Uncharacterized protein</fullName>
    </submittedName>
</protein>
<gene>
    <name evidence="1" type="ORF">LIER_37203</name>
</gene>
<dbReference type="Proteomes" id="UP001454036">
    <property type="component" value="Unassembled WGS sequence"/>
</dbReference>